<dbReference type="Proteomes" id="UP001279410">
    <property type="component" value="Unassembled WGS sequence"/>
</dbReference>
<keyword evidence="5" id="KW-1185">Reference proteome</keyword>
<feature type="compositionally biased region" description="Basic and acidic residues" evidence="2">
    <location>
        <begin position="72"/>
        <end position="89"/>
    </location>
</feature>
<sequence length="797" mass="86751">MASFKKSFESLKGTSQSAAKGVTDSAVQAAQEAVQQVADSSKETASADFRLTWTAEVLLPLLCRGRMGSLKDQMRGLREDRQPHEKTDDGECPGGSDGGAAPEGPQINTSQESTTQGDYQPKILTNASYAEEGGKNPISKDQVLSGGDSDNTDSIRVKDCTQTDAISLTQQPEADKTATATHNDMTVSNKYLNDGDGDARNQRESSMDKSMSQEIESISVPVPSTPDPFDPRSPDLRSPAPFGQHHMRTQVSLEVVQCRSAATSPMTPPEGGHSFFFPSSFGKTGGVGTDTKDAELQVGQQVEFCSVATSPMTPKTPSTSAFPELIGRETVQNREKVKMSEEQRENGQKESFPAMKSPAEAESEITGALKLTTSAELTEGFSSNATSESSASRPAAGLIESQVTLEDSNQQCKQQRMGSMDQDITILVTHYGNNEEEEEERAELSSYSIEPEMVKIDECEELSENKSDVKREDGEEEISTETPAPDQVEDTSNTNPPQNKSEESSAPASDQPKTIIKSDNSEVRENKDAKPPVPESPAPFGCHNIRTQVSLEVVQCQSAATSPMTPPEGDHAFYFPNSFGKCGAAGAETKDAELQVGQQVEFRSVATAPMTPRTPTVTTFPEIRKEASIEEKIVEEEEEKKEQVEEEKEEVLKEEEKKVEAAEEDKMEAINCKEKGEEKCEEPVQEVSWDEKGMTWEVYGAVVEVAVLGSAIQKHLEKQVKKQKRQPSMPPPPPLIPSATPLSPPESTQGGSGSGKSRAGKRGGRDGKVSRRRRNPFRLLMENMQQPHCCSRAHTTE</sequence>
<protein>
    <submittedName>
        <fullName evidence="4">G protein-regulated inducer of neurite outgrowth 1</fullName>
    </submittedName>
</protein>
<accession>A0AAD3MVP1</accession>
<dbReference type="Pfam" id="PF15235">
    <property type="entry name" value="GRIN_C"/>
    <property type="match status" value="1"/>
</dbReference>
<feature type="compositionally biased region" description="Polar residues" evidence="2">
    <location>
        <begin position="106"/>
        <end position="128"/>
    </location>
</feature>
<feature type="compositionally biased region" description="Basic and acidic residues" evidence="2">
    <location>
        <begin position="331"/>
        <end position="348"/>
    </location>
</feature>
<feature type="compositionally biased region" description="Acidic residues" evidence="2">
    <location>
        <begin position="634"/>
        <end position="649"/>
    </location>
</feature>
<feature type="compositionally biased region" description="Basic and acidic residues" evidence="2">
    <location>
        <begin position="650"/>
        <end position="661"/>
    </location>
</feature>
<dbReference type="PANTHER" id="PTHR15718:SF7">
    <property type="entry name" value="G PROTEIN-REGULATED INDUCER OF NEURITE OUTGROWTH 1"/>
    <property type="match status" value="1"/>
</dbReference>
<dbReference type="PANTHER" id="PTHR15718">
    <property type="entry name" value="G PROTEIN-REGULATED INDUCER OF NEURITE OUTGROWTH C-TERMINAL DOMAIN-CONTAINING PROTEIN"/>
    <property type="match status" value="1"/>
</dbReference>
<proteinExistence type="predicted"/>
<dbReference type="InterPro" id="IPR026646">
    <property type="entry name" value="GPRIN2-like/GPRIN3"/>
</dbReference>
<feature type="compositionally biased region" description="Low complexity" evidence="2">
    <location>
        <begin position="309"/>
        <end position="320"/>
    </location>
</feature>
<feature type="region of interest" description="Disordered" evidence="2">
    <location>
        <begin position="1"/>
        <end position="46"/>
    </location>
</feature>
<gene>
    <name evidence="4" type="ORF">AKAME5_001376700</name>
</gene>
<dbReference type="EMBL" id="BRZM01000049">
    <property type="protein sequence ID" value="GLD62008.1"/>
    <property type="molecule type" value="Genomic_DNA"/>
</dbReference>
<reference evidence="4" key="1">
    <citation type="submission" date="2022-08" db="EMBL/GenBank/DDBJ databases">
        <title>Genome sequencing of akame (Lates japonicus).</title>
        <authorList>
            <person name="Hashiguchi Y."/>
            <person name="Takahashi H."/>
        </authorList>
    </citation>
    <scope>NUCLEOTIDE SEQUENCE</scope>
    <source>
        <strain evidence="4">Kochi</strain>
    </source>
</reference>
<evidence type="ECO:0000313" key="5">
    <source>
        <dbReference type="Proteomes" id="UP001279410"/>
    </source>
</evidence>
<evidence type="ECO:0000259" key="3">
    <source>
        <dbReference type="Pfam" id="PF15235"/>
    </source>
</evidence>
<feature type="region of interest" description="Disordered" evidence="2">
    <location>
        <begin position="716"/>
        <end position="797"/>
    </location>
</feature>
<feature type="domain" description="G protein-regulated inducer of neurite outgrowth C-terminal" evidence="3">
    <location>
        <begin position="657"/>
        <end position="795"/>
    </location>
</feature>
<evidence type="ECO:0000313" key="4">
    <source>
        <dbReference type="EMBL" id="GLD62008.1"/>
    </source>
</evidence>
<feature type="compositionally biased region" description="Low complexity" evidence="2">
    <location>
        <begin position="26"/>
        <end position="38"/>
    </location>
</feature>
<dbReference type="InterPro" id="IPR032745">
    <property type="entry name" value="GRIN_C"/>
</dbReference>
<feature type="compositionally biased region" description="Basic and acidic residues" evidence="2">
    <location>
        <begin position="452"/>
        <end position="473"/>
    </location>
</feature>
<comment type="function">
    <text evidence="1">May be involved in neurite outgrowth.</text>
</comment>
<feature type="compositionally biased region" description="Basic and acidic residues" evidence="2">
    <location>
        <begin position="197"/>
        <end position="207"/>
    </location>
</feature>
<feature type="region of interest" description="Disordered" evidence="2">
    <location>
        <begin position="308"/>
        <end position="369"/>
    </location>
</feature>
<dbReference type="AlphaFoldDB" id="A0AAD3MVP1"/>
<evidence type="ECO:0000256" key="1">
    <source>
        <dbReference type="ARBA" id="ARBA00002358"/>
    </source>
</evidence>
<feature type="compositionally biased region" description="Basic and acidic residues" evidence="2">
    <location>
        <begin position="519"/>
        <end position="530"/>
    </location>
</feature>
<dbReference type="GO" id="GO:0005886">
    <property type="term" value="C:plasma membrane"/>
    <property type="evidence" value="ECO:0007669"/>
    <property type="project" value="TreeGrafter"/>
</dbReference>
<feature type="region of interest" description="Disordered" evidence="2">
    <location>
        <begin position="634"/>
        <end position="664"/>
    </location>
</feature>
<feature type="compositionally biased region" description="Polar residues" evidence="2">
    <location>
        <begin position="162"/>
        <end position="191"/>
    </location>
</feature>
<dbReference type="GO" id="GO:0031175">
    <property type="term" value="P:neuron projection development"/>
    <property type="evidence" value="ECO:0007669"/>
    <property type="project" value="TreeGrafter"/>
</dbReference>
<evidence type="ECO:0000256" key="2">
    <source>
        <dbReference type="SAM" id="MobiDB-lite"/>
    </source>
</evidence>
<feature type="region of interest" description="Disordered" evidence="2">
    <location>
        <begin position="72"/>
        <end position="243"/>
    </location>
</feature>
<organism evidence="4 5">
    <name type="scientific">Lates japonicus</name>
    <name type="common">Japanese lates</name>
    <dbReference type="NCBI Taxonomy" id="270547"/>
    <lineage>
        <taxon>Eukaryota</taxon>
        <taxon>Metazoa</taxon>
        <taxon>Chordata</taxon>
        <taxon>Craniata</taxon>
        <taxon>Vertebrata</taxon>
        <taxon>Euteleostomi</taxon>
        <taxon>Actinopterygii</taxon>
        <taxon>Neopterygii</taxon>
        <taxon>Teleostei</taxon>
        <taxon>Neoteleostei</taxon>
        <taxon>Acanthomorphata</taxon>
        <taxon>Carangaria</taxon>
        <taxon>Carangaria incertae sedis</taxon>
        <taxon>Centropomidae</taxon>
        <taxon>Lates</taxon>
    </lineage>
</organism>
<comment type="caution">
    <text evidence="4">The sequence shown here is derived from an EMBL/GenBank/DDBJ whole genome shotgun (WGS) entry which is preliminary data.</text>
</comment>
<feature type="region of interest" description="Disordered" evidence="2">
    <location>
        <begin position="428"/>
        <end position="544"/>
    </location>
</feature>
<name>A0AAD3MVP1_LATJO</name>
<feature type="compositionally biased region" description="Polar residues" evidence="2">
    <location>
        <begin position="490"/>
        <end position="512"/>
    </location>
</feature>